<dbReference type="eggNOG" id="COG0797">
    <property type="taxonomic scope" value="Bacteria"/>
</dbReference>
<feature type="region of interest" description="Disordered" evidence="1">
    <location>
        <begin position="122"/>
        <end position="157"/>
    </location>
</feature>
<sequence length="520" mass="55671">MKKFLSGILFLLISVFIFADSSASVEGVIEVAGKDELPAGYFGKAAGYLPGDSVSITNPNTGITLQILNLGTLDASGGIAILISEESAKSLGIERNSGVKVKLAPRSGYFDETVSGNAVLDEKTLPAAKEEPVSDVSAEPAVQAGPEAASQPAENAAVSVEPAAPVAVAGVPLIADTEDNAEEEDAEVAAVEDEAETPVDEIDSEDETDFSDEEKLSAEPVEEEVSADDEPSVEEETEPVIVEAPAPTEECEVPEEPYEDYESVEDGLLESKEAVEQPSPAEESEVEAVTVEEPDPIEEETEDLPEEENAELVIVEEPQEEEPETPTEDETEEEAVTVEEPSPIEEDSAAEENQMEEVSEPEEVVAEPNAEPEAQSSGESESSDYAPIVLVPSEPESPESPVDASIENEPIEIVPVESVTEEKKSEPEPLQTEYPVSIQDYVVSSESALASNCYYIQIATMGNIKNIENILVKYSKYPVSLIPAGKNYRVLVGPLSVDEYGAVLAKFKNAGFKDAFVRKR</sequence>
<evidence type="ECO:0000256" key="1">
    <source>
        <dbReference type="SAM" id="MobiDB-lite"/>
    </source>
</evidence>
<evidence type="ECO:0000313" key="5">
    <source>
        <dbReference type="Proteomes" id="UP000006852"/>
    </source>
</evidence>
<dbReference type="GeneID" id="302998573"/>
<feature type="region of interest" description="Disordered" evidence="1">
    <location>
        <begin position="180"/>
        <end position="384"/>
    </location>
</feature>
<keyword evidence="5" id="KW-1185">Reference proteome</keyword>
<feature type="domain" description="SPOR" evidence="3">
    <location>
        <begin position="454"/>
        <end position="518"/>
    </location>
</feature>
<keyword evidence="2" id="KW-0732">Signal</keyword>
<feature type="compositionally biased region" description="Acidic residues" evidence="1">
    <location>
        <begin position="220"/>
        <end position="238"/>
    </location>
</feature>
<dbReference type="AlphaFoldDB" id="F2NST0"/>
<dbReference type="RefSeq" id="WP_013701601.1">
    <property type="nucleotide sequence ID" value="NC_015385.1"/>
</dbReference>
<organism evidence="4 5">
    <name type="scientific">Treponema succinifaciens (strain ATCC 33096 / DSM 2489 / 6091)</name>
    <dbReference type="NCBI Taxonomy" id="869209"/>
    <lineage>
        <taxon>Bacteria</taxon>
        <taxon>Pseudomonadati</taxon>
        <taxon>Spirochaetota</taxon>
        <taxon>Spirochaetia</taxon>
        <taxon>Spirochaetales</taxon>
        <taxon>Treponemataceae</taxon>
        <taxon>Treponema</taxon>
    </lineage>
</organism>
<feature type="chain" id="PRO_5003282866" evidence="2">
    <location>
        <begin position="20"/>
        <end position="520"/>
    </location>
</feature>
<dbReference type="InterPro" id="IPR036680">
    <property type="entry name" value="SPOR-like_sf"/>
</dbReference>
<feature type="compositionally biased region" description="Acidic residues" evidence="1">
    <location>
        <begin position="282"/>
        <end position="310"/>
    </location>
</feature>
<dbReference type="Proteomes" id="UP000006852">
    <property type="component" value="Chromosome"/>
</dbReference>
<dbReference type="HOGENOM" id="CLU_523664_0_0_12"/>
<dbReference type="EMBL" id="CP002631">
    <property type="protein sequence ID" value="AEB14318.1"/>
    <property type="molecule type" value="Genomic_DNA"/>
</dbReference>
<evidence type="ECO:0000313" key="4">
    <source>
        <dbReference type="EMBL" id="AEB14318.1"/>
    </source>
</evidence>
<dbReference type="SUPFAM" id="SSF110997">
    <property type="entry name" value="Sporulation related repeat"/>
    <property type="match status" value="1"/>
</dbReference>
<feature type="compositionally biased region" description="Basic and acidic residues" evidence="1">
    <location>
        <begin position="122"/>
        <end position="132"/>
    </location>
</feature>
<name>F2NST0_TRES6</name>
<accession>F2NST0</accession>
<dbReference type="KEGG" id="tsu:Tresu_1412"/>
<reference evidence="4 5" key="1">
    <citation type="journal article" date="2011" name="Stand. Genomic Sci.">
        <title>Complete genome sequence of Treponema succinifaciens type strain (6091).</title>
        <authorList>
            <person name="Han C."/>
            <person name="Gronow S."/>
            <person name="Teshima H."/>
            <person name="Lapidus A."/>
            <person name="Nolan M."/>
            <person name="Lucas S."/>
            <person name="Hammon N."/>
            <person name="Deshpande S."/>
            <person name="Cheng J.F."/>
            <person name="Zeytun A."/>
            <person name="Tapia R."/>
            <person name="Goodwin L."/>
            <person name="Pitluck S."/>
            <person name="Liolios K."/>
            <person name="Pagani I."/>
            <person name="Ivanova N."/>
            <person name="Mavromatis K."/>
            <person name="Mikhailova N."/>
            <person name="Huntemann M."/>
            <person name="Pati A."/>
            <person name="Chen A."/>
            <person name="Palaniappan K."/>
            <person name="Land M."/>
            <person name="Hauser L."/>
            <person name="Brambilla E.M."/>
            <person name="Rohde M."/>
            <person name="Goker M."/>
            <person name="Woyke T."/>
            <person name="Bristow J."/>
            <person name="Eisen J.A."/>
            <person name="Markowitz V."/>
            <person name="Hugenholtz P."/>
            <person name="Kyrpides N.C."/>
            <person name="Klenk H.P."/>
            <person name="Detter J.C."/>
        </authorList>
    </citation>
    <scope>NUCLEOTIDE SEQUENCE [LARGE SCALE GENOMIC DNA]</scope>
    <source>
        <strain evidence="5">ATCC 33096 / DSM 2489 / 6091</strain>
    </source>
</reference>
<dbReference type="Pfam" id="PF05036">
    <property type="entry name" value="SPOR"/>
    <property type="match status" value="1"/>
</dbReference>
<feature type="compositionally biased region" description="Acidic residues" evidence="1">
    <location>
        <begin position="180"/>
        <end position="212"/>
    </location>
</feature>
<feature type="signal peptide" evidence="2">
    <location>
        <begin position="1"/>
        <end position="19"/>
    </location>
</feature>
<dbReference type="InterPro" id="IPR007730">
    <property type="entry name" value="SPOR-like_dom"/>
</dbReference>
<feature type="compositionally biased region" description="Acidic residues" evidence="1">
    <location>
        <begin position="249"/>
        <end position="268"/>
    </location>
</feature>
<proteinExistence type="predicted"/>
<dbReference type="GO" id="GO:0042834">
    <property type="term" value="F:peptidoglycan binding"/>
    <property type="evidence" value="ECO:0007669"/>
    <property type="project" value="InterPro"/>
</dbReference>
<feature type="compositionally biased region" description="Low complexity" evidence="1">
    <location>
        <begin position="366"/>
        <end position="375"/>
    </location>
</feature>
<evidence type="ECO:0000256" key="2">
    <source>
        <dbReference type="SAM" id="SignalP"/>
    </source>
</evidence>
<feature type="compositionally biased region" description="Acidic residues" evidence="1">
    <location>
        <begin position="317"/>
        <end position="365"/>
    </location>
</feature>
<gene>
    <name evidence="4" type="ordered locus">Tresu_1412</name>
</gene>
<dbReference type="STRING" id="869209.Tresu_1412"/>
<protein>
    <submittedName>
        <fullName evidence="4">Sporulation domain-containing protein</fullName>
    </submittedName>
</protein>
<evidence type="ECO:0000259" key="3">
    <source>
        <dbReference type="Pfam" id="PF05036"/>
    </source>
</evidence>
<reference evidence="5" key="2">
    <citation type="submission" date="2011-04" db="EMBL/GenBank/DDBJ databases">
        <title>The complete genome of chromosome of Treponema succinifaciens DSM 2489.</title>
        <authorList>
            <person name="Lucas S."/>
            <person name="Copeland A."/>
            <person name="Lapidus A."/>
            <person name="Bruce D."/>
            <person name="Goodwin L."/>
            <person name="Pitluck S."/>
            <person name="Peters L."/>
            <person name="Kyrpides N."/>
            <person name="Mavromatis K."/>
            <person name="Ivanova N."/>
            <person name="Ovchinnikova G."/>
            <person name="Teshima H."/>
            <person name="Detter J.C."/>
            <person name="Tapia R."/>
            <person name="Han C."/>
            <person name="Land M."/>
            <person name="Hauser L."/>
            <person name="Markowitz V."/>
            <person name="Cheng J.-F."/>
            <person name="Hugenholtz P."/>
            <person name="Woyke T."/>
            <person name="Wu D."/>
            <person name="Gronow S."/>
            <person name="Wellnitz S."/>
            <person name="Brambilla E."/>
            <person name="Klenk H.-P."/>
            <person name="Eisen J.A."/>
        </authorList>
    </citation>
    <scope>NUCLEOTIDE SEQUENCE [LARGE SCALE GENOMIC DNA]</scope>
    <source>
        <strain evidence="5">ATCC 33096 / DSM 2489 / 6091</strain>
    </source>
</reference>
<dbReference type="OrthoDB" id="359211at2"/>